<dbReference type="InterPro" id="IPR007197">
    <property type="entry name" value="rSAM"/>
</dbReference>
<name>E1YCV7_9BACT</name>
<dbReference type="SMART" id="SM00729">
    <property type="entry name" value="Elp3"/>
    <property type="match status" value="1"/>
</dbReference>
<dbReference type="GO" id="GO:0031419">
    <property type="term" value="F:cobalamin binding"/>
    <property type="evidence" value="ECO:0007669"/>
    <property type="project" value="InterPro"/>
</dbReference>
<dbReference type="SFLD" id="SFLDG01123">
    <property type="entry name" value="methyltransferase_(Class_B)"/>
    <property type="match status" value="1"/>
</dbReference>
<dbReference type="GO" id="GO:0046872">
    <property type="term" value="F:metal ion binding"/>
    <property type="evidence" value="ECO:0007669"/>
    <property type="project" value="UniProtKB-KW"/>
</dbReference>
<evidence type="ECO:0000256" key="2">
    <source>
        <dbReference type="ARBA" id="ARBA00022691"/>
    </source>
</evidence>
<evidence type="ECO:0000256" key="5">
    <source>
        <dbReference type="ARBA" id="ARBA00023014"/>
    </source>
</evidence>
<dbReference type="InterPro" id="IPR051198">
    <property type="entry name" value="BchE-like"/>
</dbReference>
<keyword evidence="6" id="KW-1133">Transmembrane helix</keyword>
<dbReference type="SFLD" id="SFLDG01082">
    <property type="entry name" value="B12-binding_domain_containing"/>
    <property type="match status" value="1"/>
</dbReference>
<evidence type="ECO:0000259" key="8">
    <source>
        <dbReference type="PROSITE" id="PS51918"/>
    </source>
</evidence>
<feature type="domain" description="Radical SAM core" evidence="8">
    <location>
        <begin position="200"/>
        <end position="431"/>
    </location>
</feature>
<dbReference type="SFLD" id="SFLDS00029">
    <property type="entry name" value="Radical_SAM"/>
    <property type="match status" value="1"/>
</dbReference>
<dbReference type="PROSITE" id="PS51332">
    <property type="entry name" value="B12_BINDING"/>
    <property type="match status" value="1"/>
</dbReference>
<keyword evidence="6" id="KW-0472">Membrane</keyword>
<keyword evidence="4" id="KW-0408">Iron</keyword>
<reference evidence="9" key="1">
    <citation type="journal article" date="2011" name="Environ. Microbiol.">
        <title>Genomic insights into the metabolic potential of the polycyclic aromatic hydrocarbon degrading sulfate-reducing Deltaproteobacterium N47.</title>
        <authorList>
            <person name="Bergmann F."/>
            <person name="Selesi D."/>
            <person name="Weinmaier T."/>
            <person name="Tischler P."/>
            <person name="Rattei T."/>
            <person name="Meckenstock R.U."/>
        </authorList>
    </citation>
    <scope>NUCLEOTIDE SEQUENCE</scope>
</reference>
<evidence type="ECO:0000256" key="1">
    <source>
        <dbReference type="ARBA" id="ARBA00001966"/>
    </source>
</evidence>
<organism evidence="9">
    <name type="scientific">uncultured Desulfobacterium sp</name>
    <dbReference type="NCBI Taxonomy" id="201089"/>
    <lineage>
        <taxon>Bacteria</taxon>
        <taxon>Pseudomonadati</taxon>
        <taxon>Thermodesulfobacteriota</taxon>
        <taxon>Desulfobacteria</taxon>
        <taxon>Desulfobacterales</taxon>
        <taxon>Desulfobacteriaceae</taxon>
        <taxon>Desulfobacterium</taxon>
        <taxon>environmental samples</taxon>
    </lineage>
</organism>
<dbReference type="EMBL" id="FR695868">
    <property type="protein sequence ID" value="CBX28401.1"/>
    <property type="molecule type" value="Genomic_DNA"/>
</dbReference>
<dbReference type="InterPro" id="IPR058240">
    <property type="entry name" value="rSAM_sf"/>
</dbReference>
<dbReference type="InterPro" id="IPR006638">
    <property type="entry name" value="Elp3/MiaA/NifB-like_rSAM"/>
</dbReference>
<dbReference type="PANTHER" id="PTHR43409:SF16">
    <property type="entry name" value="SLR0320 PROTEIN"/>
    <property type="match status" value="1"/>
</dbReference>
<feature type="transmembrane region" description="Helical" evidence="6">
    <location>
        <begin position="101"/>
        <end position="123"/>
    </location>
</feature>
<dbReference type="Gene3D" id="3.80.30.20">
    <property type="entry name" value="tm_1862 like domain"/>
    <property type="match status" value="1"/>
</dbReference>
<dbReference type="InterPro" id="IPR023404">
    <property type="entry name" value="rSAM_horseshoe"/>
</dbReference>
<evidence type="ECO:0000256" key="4">
    <source>
        <dbReference type="ARBA" id="ARBA00023004"/>
    </source>
</evidence>
<gene>
    <name evidence="9" type="ORF">N47_G37250</name>
</gene>
<keyword evidence="3" id="KW-0479">Metal-binding</keyword>
<keyword evidence="6" id="KW-0812">Transmembrane</keyword>
<evidence type="ECO:0000256" key="3">
    <source>
        <dbReference type="ARBA" id="ARBA00022723"/>
    </source>
</evidence>
<evidence type="ECO:0000256" key="6">
    <source>
        <dbReference type="SAM" id="Phobius"/>
    </source>
</evidence>
<dbReference type="AlphaFoldDB" id="E1YCV7"/>
<dbReference type="Pfam" id="PF04055">
    <property type="entry name" value="Radical_SAM"/>
    <property type="match status" value="1"/>
</dbReference>
<dbReference type="GO" id="GO:0005829">
    <property type="term" value="C:cytosol"/>
    <property type="evidence" value="ECO:0007669"/>
    <property type="project" value="TreeGrafter"/>
</dbReference>
<proteinExistence type="predicted"/>
<dbReference type="PROSITE" id="PS51918">
    <property type="entry name" value="RADICAL_SAM"/>
    <property type="match status" value="1"/>
</dbReference>
<dbReference type="Pfam" id="PF02310">
    <property type="entry name" value="B12-binding"/>
    <property type="match status" value="1"/>
</dbReference>
<sequence>MYRPFASGVITVKILFVQVPTSHLGAKERVYPLGISRLAALVPSGFDKSALDMNLYADPWPELKEKLEKIQPDIVALSFRNIDPLAGQQTSYLSSLKTSAILARLIVPGAVIIAGGPAFTLFAKRLMEEIPEIDFGLCGEGELSFAKILSGFPDIQSVPGIVRRNGIEIIQNPNGPFISMDEIPHIDAKSFCPNDYTKGNLYVAAMGIEGKRGCDLKCGYCLYPRLGGVRMRLRSPDIIADEMERLNKEFGINLFHFTDPVLNRPADHFEAICKEVIKRNLDASWTGFFREDTFTEYNADLAQKAGLVACYFSADALTSHGLTLLGKALTKDDILRASKITVKYNILAMCHFLVNLPFETKEHIEEAEEMMDEILDIHAGCENLGAVILNTIRLYPGARLTNKLIESGLLDPDIDLLYPVYHNPQNTSYVLHELEAKCHEAGVLSRLKIDKKKVLF</sequence>
<dbReference type="CDD" id="cd01335">
    <property type="entry name" value="Radical_SAM"/>
    <property type="match status" value="1"/>
</dbReference>
<accession>E1YCV7</accession>
<dbReference type="SUPFAM" id="SSF102114">
    <property type="entry name" value="Radical SAM enzymes"/>
    <property type="match status" value="1"/>
</dbReference>
<dbReference type="GO" id="GO:0051539">
    <property type="term" value="F:4 iron, 4 sulfur cluster binding"/>
    <property type="evidence" value="ECO:0007669"/>
    <property type="project" value="UniProtKB-KW"/>
</dbReference>
<dbReference type="InterPro" id="IPR034466">
    <property type="entry name" value="Methyltransferase_Class_B"/>
</dbReference>
<dbReference type="GO" id="GO:0003824">
    <property type="term" value="F:catalytic activity"/>
    <property type="evidence" value="ECO:0007669"/>
    <property type="project" value="InterPro"/>
</dbReference>
<keyword evidence="2" id="KW-0949">S-adenosyl-L-methionine</keyword>
<evidence type="ECO:0000259" key="7">
    <source>
        <dbReference type="PROSITE" id="PS51332"/>
    </source>
</evidence>
<evidence type="ECO:0000313" key="9">
    <source>
        <dbReference type="EMBL" id="CBX28401.1"/>
    </source>
</evidence>
<keyword evidence="5" id="KW-0411">Iron-sulfur</keyword>
<feature type="domain" description="B12-binding" evidence="7">
    <location>
        <begin position="11"/>
        <end position="159"/>
    </location>
</feature>
<protein>
    <submittedName>
        <fullName evidence="9">Uncharacterized protein</fullName>
    </submittedName>
</protein>
<dbReference type="InterPro" id="IPR006158">
    <property type="entry name" value="Cobalamin-bd"/>
</dbReference>
<dbReference type="Gene3D" id="3.40.50.280">
    <property type="entry name" value="Cobalamin-binding domain"/>
    <property type="match status" value="1"/>
</dbReference>
<comment type="cofactor">
    <cofactor evidence="1">
        <name>[4Fe-4S] cluster</name>
        <dbReference type="ChEBI" id="CHEBI:49883"/>
    </cofactor>
</comment>
<dbReference type="PANTHER" id="PTHR43409">
    <property type="entry name" value="ANAEROBIC MAGNESIUM-PROTOPORPHYRIN IX MONOMETHYL ESTER CYCLASE-RELATED"/>
    <property type="match status" value="1"/>
</dbReference>